<evidence type="ECO:0000256" key="1">
    <source>
        <dbReference type="SAM" id="Phobius"/>
    </source>
</evidence>
<proteinExistence type="predicted"/>
<dbReference type="AlphaFoldDB" id="A0A2M7BDR9"/>
<keyword evidence="1" id="KW-0472">Membrane</keyword>
<gene>
    <name evidence="2" type="ORF">COS54_01190</name>
</gene>
<organism evidence="2 3">
    <name type="scientific">Candidatus Shapirobacteria bacterium CG03_land_8_20_14_0_80_39_12</name>
    <dbReference type="NCBI Taxonomy" id="1974879"/>
    <lineage>
        <taxon>Bacteria</taxon>
        <taxon>Candidatus Shapironibacteriota</taxon>
    </lineage>
</organism>
<comment type="caution">
    <text evidence="2">The sequence shown here is derived from an EMBL/GenBank/DDBJ whole genome shotgun (WGS) entry which is preliminary data.</text>
</comment>
<reference evidence="3" key="1">
    <citation type="submission" date="2017-09" db="EMBL/GenBank/DDBJ databases">
        <title>Depth-based differentiation of microbial function through sediment-hosted aquifers and enrichment of novel symbionts in the deep terrestrial subsurface.</title>
        <authorList>
            <person name="Probst A.J."/>
            <person name="Ladd B."/>
            <person name="Jarett J.K."/>
            <person name="Geller-Mcgrath D.E."/>
            <person name="Sieber C.M.K."/>
            <person name="Emerson J.B."/>
            <person name="Anantharaman K."/>
            <person name="Thomas B.C."/>
            <person name="Malmstrom R."/>
            <person name="Stieglmeier M."/>
            <person name="Klingl A."/>
            <person name="Woyke T."/>
            <person name="Ryan C.M."/>
            <person name="Banfield J.F."/>
        </authorList>
    </citation>
    <scope>NUCLEOTIDE SEQUENCE [LARGE SCALE GENOMIC DNA]</scope>
</reference>
<name>A0A2M7BDR9_9BACT</name>
<protein>
    <submittedName>
        <fullName evidence="2">Uncharacterized protein</fullName>
    </submittedName>
</protein>
<feature type="transmembrane region" description="Helical" evidence="1">
    <location>
        <begin position="162"/>
        <end position="182"/>
    </location>
</feature>
<dbReference type="EMBL" id="PEVC01000025">
    <property type="protein sequence ID" value="PIV01258.1"/>
    <property type="molecule type" value="Genomic_DNA"/>
</dbReference>
<keyword evidence="1" id="KW-0812">Transmembrane</keyword>
<sequence length="189" mass="22447">MKFKKVFFVITFFIGTFYLLLPVPKNFPDLPGAVKSTEPGDTVQIANVSAYYTDMPRKDVVRFYQDYFSRSPFLGIPLITYKLNHPPERIREVLRDTQQSTYVEELIHPLRESVFINGFEWNNDPFTSPGGRIKNILVVNGKTYQFKVTLYYQESKIWQRILIFYLILILIYLLVLSYRGILKRWQKER</sequence>
<accession>A0A2M7BDR9</accession>
<dbReference type="Proteomes" id="UP000229631">
    <property type="component" value="Unassembled WGS sequence"/>
</dbReference>
<evidence type="ECO:0000313" key="3">
    <source>
        <dbReference type="Proteomes" id="UP000229631"/>
    </source>
</evidence>
<evidence type="ECO:0000313" key="2">
    <source>
        <dbReference type="EMBL" id="PIV01258.1"/>
    </source>
</evidence>
<keyword evidence="1" id="KW-1133">Transmembrane helix</keyword>